<dbReference type="Proteomes" id="UP000422221">
    <property type="component" value="Unassembled WGS sequence"/>
</dbReference>
<gene>
    <name evidence="1" type="ORF">F3F73_06780</name>
</gene>
<evidence type="ECO:0000313" key="1">
    <source>
        <dbReference type="EMBL" id="KAA3767567.1"/>
    </source>
</evidence>
<dbReference type="EMBL" id="VWMK01000005">
    <property type="protein sequence ID" value="KAA3767567.1"/>
    <property type="molecule type" value="Genomic_DNA"/>
</dbReference>
<accession>A0A7J4XL86</accession>
<proteinExistence type="predicted"/>
<evidence type="ECO:0000313" key="2">
    <source>
        <dbReference type="Proteomes" id="UP000422221"/>
    </source>
</evidence>
<reference evidence="1 2" key="1">
    <citation type="journal article" date="2019" name="Nat. Med.">
        <title>A library of human gut bacterial isolates paired with longitudinal multiomics data enables mechanistic microbiome research.</title>
        <authorList>
            <person name="Poyet M."/>
            <person name="Groussin M."/>
            <person name="Gibbons S.M."/>
            <person name="Avila-Pacheco J."/>
            <person name="Jiang X."/>
            <person name="Kearney S.M."/>
            <person name="Perrotta A.R."/>
            <person name="Berdy B."/>
            <person name="Zhao S."/>
            <person name="Lieberman T.D."/>
            <person name="Swanson P.K."/>
            <person name="Smith M."/>
            <person name="Roesemann S."/>
            <person name="Alexander J.E."/>
            <person name="Rich S.A."/>
            <person name="Livny J."/>
            <person name="Vlamakis H."/>
            <person name="Clish C."/>
            <person name="Bullock K."/>
            <person name="Deik A."/>
            <person name="Scott J."/>
            <person name="Pierce K.A."/>
            <person name="Xavier R.J."/>
            <person name="Alm E.J."/>
        </authorList>
    </citation>
    <scope>NUCLEOTIDE SEQUENCE [LARGE SCALE GENOMIC DNA]</scope>
    <source>
        <strain evidence="1 2">BIOML-A10</strain>
    </source>
</reference>
<sequence>MKSITRKTPIFWFVLCCLGINVQATSGLLPWVQKPDSLLLPSGTTYRYTMDTPEGEGLVPTLFSVNELLECFAETNGVPCRLVDSRGMQKYGGLPQDGDRMELLSPEGKSIRRWAIGVKRAALPARLHLDRTRATVNVPGILTLDLS</sequence>
<organism evidence="1 2">
    <name type="scientific">Bacteroides salyersiae</name>
    <dbReference type="NCBI Taxonomy" id="291644"/>
    <lineage>
        <taxon>Bacteria</taxon>
        <taxon>Pseudomonadati</taxon>
        <taxon>Bacteroidota</taxon>
        <taxon>Bacteroidia</taxon>
        <taxon>Bacteroidales</taxon>
        <taxon>Bacteroidaceae</taxon>
        <taxon>Bacteroides</taxon>
    </lineage>
</organism>
<protein>
    <submittedName>
        <fullName evidence="1">Uncharacterized protein</fullName>
    </submittedName>
</protein>
<comment type="caution">
    <text evidence="1">The sequence shown here is derived from an EMBL/GenBank/DDBJ whole genome shotgun (WGS) entry which is preliminary data.</text>
</comment>
<name>A0A7J4XL86_9BACE</name>
<dbReference type="AlphaFoldDB" id="A0A7J4XL86"/>